<dbReference type="InterPro" id="IPR032675">
    <property type="entry name" value="LRR_dom_sf"/>
</dbReference>
<dbReference type="SUPFAM" id="SSF52047">
    <property type="entry name" value="RNI-like"/>
    <property type="match status" value="3"/>
</dbReference>
<dbReference type="EMBL" id="JAWXYG010000004">
    <property type="protein sequence ID" value="KAK4274876.1"/>
    <property type="molecule type" value="Genomic_DNA"/>
</dbReference>
<dbReference type="Gene3D" id="3.80.10.10">
    <property type="entry name" value="Ribonuclease Inhibitor"/>
    <property type="match status" value="4"/>
</dbReference>
<evidence type="ECO:0000313" key="2">
    <source>
        <dbReference type="EMBL" id="KAK4274876.1"/>
    </source>
</evidence>
<dbReference type="SMART" id="SM00367">
    <property type="entry name" value="LRR_CC"/>
    <property type="match status" value="17"/>
</dbReference>
<dbReference type="InterPro" id="IPR001611">
    <property type="entry name" value="Leu-rich_rpt"/>
</dbReference>
<organism evidence="2 3">
    <name type="scientific">Acacia crassicarpa</name>
    <name type="common">northern wattle</name>
    <dbReference type="NCBI Taxonomy" id="499986"/>
    <lineage>
        <taxon>Eukaryota</taxon>
        <taxon>Viridiplantae</taxon>
        <taxon>Streptophyta</taxon>
        <taxon>Embryophyta</taxon>
        <taxon>Tracheophyta</taxon>
        <taxon>Spermatophyta</taxon>
        <taxon>Magnoliopsida</taxon>
        <taxon>eudicotyledons</taxon>
        <taxon>Gunneridae</taxon>
        <taxon>Pentapetalae</taxon>
        <taxon>rosids</taxon>
        <taxon>fabids</taxon>
        <taxon>Fabales</taxon>
        <taxon>Fabaceae</taxon>
        <taxon>Caesalpinioideae</taxon>
        <taxon>mimosoid clade</taxon>
        <taxon>Acacieae</taxon>
        <taxon>Acacia</taxon>
    </lineage>
</organism>
<dbReference type="Pfam" id="PF25372">
    <property type="entry name" value="DUF7885"/>
    <property type="match status" value="2"/>
</dbReference>
<dbReference type="Proteomes" id="UP001293593">
    <property type="component" value="Unassembled WGS sequence"/>
</dbReference>
<dbReference type="GO" id="GO:0031146">
    <property type="term" value="P:SCF-dependent proteasomal ubiquitin-dependent protein catabolic process"/>
    <property type="evidence" value="ECO:0007669"/>
    <property type="project" value="TreeGrafter"/>
</dbReference>
<keyword evidence="3" id="KW-1185">Reference proteome</keyword>
<feature type="domain" description="F-box/LRR-repeat protein 15-like leucin rich repeat" evidence="1">
    <location>
        <begin position="349"/>
        <end position="521"/>
    </location>
</feature>
<dbReference type="FunFam" id="3.80.10.10:FF:000276">
    <property type="entry name" value="F-box/LRR-repeat protein 3"/>
    <property type="match status" value="1"/>
</dbReference>
<dbReference type="Pfam" id="PF13516">
    <property type="entry name" value="LRR_6"/>
    <property type="match status" value="3"/>
</dbReference>
<name>A0AAE1JTQ5_9FABA</name>
<proteinExistence type="predicted"/>
<dbReference type="SUPFAM" id="SSF81383">
    <property type="entry name" value="F-box domain"/>
    <property type="match status" value="1"/>
</dbReference>
<comment type="caution">
    <text evidence="2">The sequence shown here is derived from an EMBL/GenBank/DDBJ whole genome shotgun (WGS) entry which is preliminary data.</text>
</comment>
<accession>A0AAE1JTQ5</accession>
<dbReference type="PANTHER" id="PTHR13318:SF37">
    <property type="entry name" value="F-BOX DOMAIN-CONTAINING PROTEIN"/>
    <property type="match status" value="1"/>
</dbReference>
<dbReference type="AlphaFoldDB" id="A0AAE1JTQ5"/>
<protein>
    <recommendedName>
        <fullName evidence="1">F-box/LRR-repeat protein 15-like leucin rich repeat domain-containing protein</fullName>
    </recommendedName>
</protein>
<gene>
    <name evidence="2" type="ORF">QN277_018043</name>
</gene>
<evidence type="ECO:0000313" key="3">
    <source>
        <dbReference type="Proteomes" id="UP001293593"/>
    </source>
</evidence>
<dbReference type="GO" id="GO:0019005">
    <property type="term" value="C:SCF ubiquitin ligase complex"/>
    <property type="evidence" value="ECO:0007669"/>
    <property type="project" value="TreeGrafter"/>
</dbReference>
<sequence>MEAPPRRPAINFFDLLTEEIILIILDHLRDPLARKSFSQVCKSFYSLESDHRKFIKPRILNFLPNVLRRFPSISQINFSLCPRVEDDTLSSISLAWNSSLETIDLSRSKFFTQKGLSSLATNCSSLLEINLSNRTTLTDSSLKAIGEAKNLERLWLTKCKSITDVGIGCLAVNCRKLKSICLRWCLRVTDYGVGLIAAKCKEIRSLDLSYLLITEKSLSAIFELEHLEALVLEHCHRLDDDGLVSFKKSCQSLKVLNLSHCQSITHIGLSALTNGAQNLEKIILSYSLSFTSDLAECLNDSPRLQSVNLDGIMVRCSGIRAIGNWHSSLKELSLSKCRLMSDECLSFTVQAHKELRKLDITFCRNITYASVDYITRSCPMLTSLRMESCTLVSRDAFLLIGRCQFLVEIDVADTDIDDEGLESIARCSKLCFLRLGMCLNVTDKGLSYIGSSCSKLTALDLYRLSEITDLGISSIADGCPSLEVINIAYNPNVTDNSLLSLSKCLKLRILEIRGCSCISSRGLSNIAVRCRQLTLLDIKRCNNVNDEGMIQLAQHSQKLNQIKLSCCSVTDVGLLALASMSCLNHISIYRLNKLTSYGLAAFLMSCQSLITVKLSTFFKSLLPEHIQESMEARGCVLVWREKESQAPFRWE</sequence>
<reference evidence="2" key="1">
    <citation type="submission" date="2023-10" db="EMBL/GenBank/DDBJ databases">
        <title>Chromosome-level genome of the transformable northern wattle, Acacia crassicarpa.</title>
        <authorList>
            <person name="Massaro I."/>
            <person name="Sinha N.R."/>
            <person name="Poethig S."/>
            <person name="Leichty A.R."/>
        </authorList>
    </citation>
    <scope>NUCLEOTIDE SEQUENCE</scope>
    <source>
        <strain evidence="2">Acra3RX</strain>
        <tissue evidence="2">Leaf</tissue>
    </source>
</reference>
<dbReference type="InterPro" id="IPR057207">
    <property type="entry name" value="FBXL15_LRR"/>
</dbReference>
<dbReference type="InterPro" id="IPR036047">
    <property type="entry name" value="F-box-like_dom_sf"/>
</dbReference>
<dbReference type="InterPro" id="IPR006553">
    <property type="entry name" value="Leu-rich_rpt_Cys-con_subtyp"/>
</dbReference>
<feature type="domain" description="F-box/LRR-repeat protein 15-like leucin rich repeat" evidence="1">
    <location>
        <begin position="71"/>
        <end position="226"/>
    </location>
</feature>
<dbReference type="PANTHER" id="PTHR13318">
    <property type="entry name" value="PARTNER OF PAIRED, ISOFORM B-RELATED"/>
    <property type="match status" value="1"/>
</dbReference>
<evidence type="ECO:0000259" key="1">
    <source>
        <dbReference type="Pfam" id="PF25372"/>
    </source>
</evidence>